<dbReference type="RefSeq" id="WP_092538230.1">
    <property type="nucleotide sequence ID" value="NZ_FNIM01000033.1"/>
</dbReference>
<reference evidence="2" key="1">
    <citation type="submission" date="2016-10" db="EMBL/GenBank/DDBJ databases">
        <authorList>
            <person name="Varghese N."/>
            <person name="Submissions S."/>
        </authorList>
    </citation>
    <scope>NUCLEOTIDE SEQUENCE [LARGE SCALE GENOMIC DNA]</scope>
    <source>
        <strain evidence="2">DSM 27982</strain>
    </source>
</reference>
<dbReference type="EMBL" id="FNIM01000033">
    <property type="protein sequence ID" value="SDN95281.1"/>
    <property type="molecule type" value="Genomic_DNA"/>
</dbReference>
<sequence>MSKKAGMSKEAGMSDSVNVVCKRGRWHRDGKPPVTLATFVREDDPARADYWEPDDVGLGGHGWRAVRKGGSVDPYRDRNTPTSARLEALRESPPVAFGAVGAGTGCLRCDWLNHRAAGYDWPEPEDEGHGPDCARWSAVCRCGWPTWNVPVRLMVPLLERAADAGRDLQAEEVEAVAAGYPGTTWLDDRAPFGGEGAPDDRALKEYLNVVDRGEARSAQERLGYLAPGTRGLIPDGIALMVEAGEHRAYGRARVAVLIARRPWLDVRGDRRNVLDLNDHWVAVDGVERAGGGYRFVADPADRVFEPQELVDMCEQLYGAGCRSVLLDAILNAVNAR</sequence>
<evidence type="ECO:0000313" key="2">
    <source>
        <dbReference type="Proteomes" id="UP000198541"/>
    </source>
</evidence>
<dbReference type="Proteomes" id="UP000198541">
    <property type="component" value="Unassembled WGS sequence"/>
</dbReference>
<protein>
    <submittedName>
        <fullName evidence="1">Uncharacterized protein</fullName>
    </submittedName>
</protein>
<keyword evidence="2" id="KW-1185">Reference proteome</keyword>
<name>A0A1H0FLA3_9ACTO</name>
<proteinExistence type="predicted"/>
<organism evidence="1 2">
    <name type="scientific">Actinomyces ruminicola</name>
    <dbReference type="NCBI Taxonomy" id="332524"/>
    <lineage>
        <taxon>Bacteria</taxon>
        <taxon>Bacillati</taxon>
        <taxon>Actinomycetota</taxon>
        <taxon>Actinomycetes</taxon>
        <taxon>Actinomycetales</taxon>
        <taxon>Actinomycetaceae</taxon>
        <taxon>Actinomyces</taxon>
    </lineage>
</organism>
<gene>
    <name evidence="1" type="ORF">SAMN05216355_1332</name>
</gene>
<dbReference type="AlphaFoldDB" id="A0A1H0FLA3"/>
<accession>A0A1H0FLA3</accession>
<dbReference type="STRING" id="332524.SAMN04487766_102127"/>
<evidence type="ECO:0000313" key="1">
    <source>
        <dbReference type="EMBL" id="SDN95281.1"/>
    </source>
</evidence>